<organism evidence="14 15">
    <name type="scientific">Silvimonas terrae</name>
    <dbReference type="NCBI Taxonomy" id="300266"/>
    <lineage>
        <taxon>Bacteria</taxon>
        <taxon>Pseudomonadati</taxon>
        <taxon>Pseudomonadota</taxon>
        <taxon>Betaproteobacteria</taxon>
        <taxon>Neisseriales</taxon>
        <taxon>Chitinibacteraceae</taxon>
        <taxon>Silvimonas</taxon>
    </lineage>
</organism>
<reference evidence="14 15" key="1">
    <citation type="submission" date="2020-08" db="EMBL/GenBank/DDBJ databases">
        <title>Genomic Encyclopedia of Type Strains, Phase IV (KMG-IV): sequencing the most valuable type-strain genomes for metagenomic binning, comparative biology and taxonomic classification.</title>
        <authorList>
            <person name="Goeker M."/>
        </authorList>
    </citation>
    <scope>NUCLEOTIDE SEQUENCE [LARGE SCALE GENOMIC DNA]</scope>
    <source>
        <strain evidence="14 15">DSM 18233</strain>
    </source>
</reference>
<comment type="pathway">
    <text evidence="2 13">Glycolipid biosynthesis; lipid IV(A) biosynthesis; lipid IV(A) from (3R)-3-hydroxytetradecanoyl-[acyl-carrier-protein] and UDP-N-acetyl-alpha-D-glucosamine: step 6/6.</text>
</comment>
<evidence type="ECO:0000256" key="9">
    <source>
        <dbReference type="ARBA" id="ARBA00022777"/>
    </source>
</evidence>
<evidence type="ECO:0000256" key="6">
    <source>
        <dbReference type="ARBA" id="ARBA00022556"/>
    </source>
</evidence>
<evidence type="ECO:0000256" key="5">
    <source>
        <dbReference type="ARBA" id="ARBA00022516"/>
    </source>
</evidence>
<dbReference type="EMBL" id="JACHHN010000003">
    <property type="protein sequence ID" value="MBB5191104.1"/>
    <property type="molecule type" value="Genomic_DNA"/>
</dbReference>
<keyword evidence="11 13" id="KW-0443">Lipid metabolism</keyword>
<dbReference type="GO" id="GO:0009029">
    <property type="term" value="F:lipid-A 4'-kinase activity"/>
    <property type="evidence" value="ECO:0007669"/>
    <property type="project" value="UniProtKB-UniRule"/>
</dbReference>
<dbReference type="UniPathway" id="UPA00359">
    <property type="reaction ID" value="UER00482"/>
</dbReference>
<dbReference type="GO" id="GO:0005886">
    <property type="term" value="C:plasma membrane"/>
    <property type="evidence" value="ECO:0007669"/>
    <property type="project" value="TreeGrafter"/>
</dbReference>
<dbReference type="InterPro" id="IPR027417">
    <property type="entry name" value="P-loop_NTPase"/>
</dbReference>
<dbReference type="RefSeq" id="WP_184099713.1">
    <property type="nucleotide sequence ID" value="NZ_JACHHN010000003.1"/>
</dbReference>
<dbReference type="GO" id="GO:0009244">
    <property type="term" value="P:lipopolysaccharide core region biosynthetic process"/>
    <property type="evidence" value="ECO:0007669"/>
    <property type="project" value="TreeGrafter"/>
</dbReference>
<keyword evidence="7 13" id="KW-0808">Transferase</keyword>
<evidence type="ECO:0000256" key="8">
    <source>
        <dbReference type="ARBA" id="ARBA00022741"/>
    </source>
</evidence>
<protein>
    <recommendedName>
        <fullName evidence="4 13">Tetraacyldisaccharide 4'-kinase</fullName>
        <ecNumber evidence="3 13">2.7.1.130</ecNumber>
    </recommendedName>
    <alternativeName>
        <fullName evidence="12 13">Lipid A 4'-kinase</fullName>
    </alternativeName>
</protein>
<dbReference type="EC" id="2.7.1.130" evidence="3 13"/>
<dbReference type="PANTHER" id="PTHR42724">
    <property type="entry name" value="TETRAACYLDISACCHARIDE 4'-KINASE"/>
    <property type="match status" value="1"/>
</dbReference>
<keyword evidence="8 13" id="KW-0547">Nucleotide-binding</keyword>
<evidence type="ECO:0000256" key="13">
    <source>
        <dbReference type="HAMAP-Rule" id="MF_00409"/>
    </source>
</evidence>
<dbReference type="Pfam" id="PF02606">
    <property type="entry name" value="LpxK"/>
    <property type="match status" value="1"/>
</dbReference>
<proteinExistence type="inferred from homology"/>
<dbReference type="NCBIfam" id="TIGR00682">
    <property type="entry name" value="lpxK"/>
    <property type="match status" value="1"/>
</dbReference>
<evidence type="ECO:0000256" key="10">
    <source>
        <dbReference type="ARBA" id="ARBA00022840"/>
    </source>
</evidence>
<comment type="catalytic activity">
    <reaction evidence="13">
        <text>a lipid A disaccharide + ATP = a lipid IVA + ADP + H(+)</text>
        <dbReference type="Rhea" id="RHEA:67840"/>
        <dbReference type="ChEBI" id="CHEBI:15378"/>
        <dbReference type="ChEBI" id="CHEBI:30616"/>
        <dbReference type="ChEBI" id="CHEBI:176343"/>
        <dbReference type="ChEBI" id="CHEBI:176425"/>
        <dbReference type="ChEBI" id="CHEBI:456216"/>
        <dbReference type="EC" id="2.7.1.130"/>
    </reaction>
</comment>
<accession>A0A840REU5</accession>
<dbReference type="Proteomes" id="UP000543030">
    <property type="component" value="Unassembled WGS sequence"/>
</dbReference>
<sequence length="348" mass="36830">MAQSETGFARQLVDAWYKPGLDGRVLLFMPLAWVYGAVTALRRGLFRLGLKHSARLPVPTIVIGNITAGGSGKTPLTIYLAQQLHAAGFTPGIISRGYGGSAQTVTPVSAGSDPAVTGDEPVLMAQATGVPVMVGRDRVAAGLALLAAHPRVDVILCDDGLQHYRLQRDIELCVIDGARGLGNGQLIPAGPLREGKGRLRQVDAVIVNGAGATDWHPHTWTMQLQAGAIYHLADRTRTDDPADLAGQTLHAVAGIGNPARFFATLAALGLQTQNHAFADHQHYVPADLPADGLIITTEKDAVKLTSLSGIALTDDRIRVLPVRAQLDDGLMTWLAARIKEVSNGRQAA</sequence>
<evidence type="ECO:0000256" key="11">
    <source>
        <dbReference type="ARBA" id="ARBA00023098"/>
    </source>
</evidence>
<evidence type="ECO:0000256" key="3">
    <source>
        <dbReference type="ARBA" id="ARBA00012071"/>
    </source>
</evidence>
<comment type="function">
    <text evidence="1 13">Transfers the gamma-phosphate of ATP to the 4'-position of a tetraacyldisaccharide 1-phosphate intermediate (termed DS-1-P) to form tetraacyldisaccharide 1,4'-bis-phosphate (lipid IVA).</text>
</comment>
<dbReference type="GO" id="GO:0005524">
    <property type="term" value="F:ATP binding"/>
    <property type="evidence" value="ECO:0007669"/>
    <property type="project" value="UniProtKB-UniRule"/>
</dbReference>
<keyword evidence="10 13" id="KW-0067">ATP-binding</keyword>
<dbReference type="InterPro" id="IPR003758">
    <property type="entry name" value="LpxK"/>
</dbReference>
<evidence type="ECO:0000256" key="7">
    <source>
        <dbReference type="ARBA" id="ARBA00022679"/>
    </source>
</evidence>
<keyword evidence="6 13" id="KW-0441">Lipid A biosynthesis</keyword>
<gene>
    <name evidence="13" type="primary">lpxK</name>
    <name evidence="14" type="ORF">HNQ50_001827</name>
</gene>
<evidence type="ECO:0000313" key="15">
    <source>
        <dbReference type="Proteomes" id="UP000543030"/>
    </source>
</evidence>
<dbReference type="PANTHER" id="PTHR42724:SF1">
    <property type="entry name" value="TETRAACYLDISACCHARIDE 4'-KINASE, MITOCHONDRIAL-RELATED"/>
    <property type="match status" value="1"/>
</dbReference>
<evidence type="ECO:0000256" key="2">
    <source>
        <dbReference type="ARBA" id="ARBA00004870"/>
    </source>
</evidence>
<evidence type="ECO:0000256" key="4">
    <source>
        <dbReference type="ARBA" id="ARBA00016436"/>
    </source>
</evidence>
<keyword evidence="5 13" id="KW-0444">Lipid biosynthesis</keyword>
<feature type="binding site" evidence="13">
    <location>
        <begin position="67"/>
        <end position="74"/>
    </location>
    <ligand>
        <name>ATP</name>
        <dbReference type="ChEBI" id="CHEBI:30616"/>
    </ligand>
</feature>
<dbReference type="GO" id="GO:0009245">
    <property type="term" value="P:lipid A biosynthetic process"/>
    <property type="evidence" value="ECO:0007669"/>
    <property type="project" value="UniProtKB-UniRule"/>
</dbReference>
<comment type="similarity">
    <text evidence="13">Belongs to the LpxK family.</text>
</comment>
<dbReference type="HAMAP" id="MF_00409">
    <property type="entry name" value="LpxK"/>
    <property type="match status" value="1"/>
</dbReference>
<comment type="caution">
    <text evidence="14">The sequence shown here is derived from an EMBL/GenBank/DDBJ whole genome shotgun (WGS) entry which is preliminary data.</text>
</comment>
<evidence type="ECO:0000256" key="12">
    <source>
        <dbReference type="ARBA" id="ARBA00029757"/>
    </source>
</evidence>
<name>A0A840REU5_9NEIS</name>
<dbReference type="SUPFAM" id="SSF52540">
    <property type="entry name" value="P-loop containing nucleoside triphosphate hydrolases"/>
    <property type="match status" value="1"/>
</dbReference>
<keyword evidence="9 13" id="KW-0418">Kinase</keyword>
<evidence type="ECO:0000256" key="1">
    <source>
        <dbReference type="ARBA" id="ARBA00002274"/>
    </source>
</evidence>
<evidence type="ECO:0000313" key="14">
    <source>
        <dbReference type="EMBL" id="MBB5191104.1"/>
    </source>
</evidence>
<dbReference type="AlphaFoldDB" id="A0A840REU5"/>
<keyword evidence="15" id="KW-1185">Reference proteome</keyword>